<comment type="caution">
    <text evidence="3">The sequence shown here is derived from an EMBL/GenBank/DDBJ whole genome shotgun (WGS) entry which is preliminary data.</text>
</comment>
<sequence length="127" mass="14005">MQDSLGIAGFVVTALGFLFAVESCWWQRRQLANTERKLSEAEAARNTAEAEAGKLRVEMEEEKVVGKLRGEVEKEKKEVGELQDKAADTERQRVAAVAEGDRLREEVKRLAEVLKSIAIAATAGHPV</sequence>
<keyword evidence="2" id="KW-0812">Transmembrane</keyword>
<keyword evidence="4" id="KW-1185">Reference proteome</keyword>
<gene>
    <name evidence="3" type="ORF">C8A01DRAFT_39342</name>
</gene>
<protein>
    <submittedName>
        <fullName evidence="3">Uncharacterized protein</fullName>
    </submittedName>
</protein>
<evidence type="ECO:0000256" key="2">
    <source>
        <dbReference type="SAM" id="Phobius"/>
    </source>
</evidence>
<dbReference type="Proteomes" id="UP001303115">
    <property type="component" value="Unassembled WGS sequence"/>
</dbReference>
<keyword evidence="2" id="KW-0472">Membrane</keyword>
<keyword evidence="1" id="KW-0175">Coiled coil</keyword>
<keyword evidence="2" id="KW-1133">Transmembrane helix</keyword>
<organism evidence="3 4">
    <name type="scientific">Parachaetomium inaequale</name>
    <dbReference type="NCBI Taxonomy" id="2588326"/>
    <lineage>
        <taxon>Eukaryota</taxon>
        <taxon>Fungi</taxon>
        <taxon>Dikarya</taxon>
        <taxon>Ascomycota</taxon>
        <taxon>Pezizomycotina</taxon>
        <taxon>Sordariomycetes</taxon>
        <taxon>Sordariomycetidae</taxon>
        <taxon>Sordariales</taxon>
        <taxon>Chaetomiaceae</taxon>
        <taxon>Parachaetomium</taxon>
    </lineage>
</organism>
<evidence type="ECO:0000313" key="4">
    <source>
        <dbReference type="Proteomes" id="UP001303115"/>
    </source>
</evidence>
<proteinExistence type="predicted"/>
<name>A0AAN6P9D0_9PEZI</name>
<feature type="transmembrane region" description="Helical" evidence="2">
    <location>
        <begin position="6"/>
        <end position="26"/>
    </location>
</feature>
<dbReference type="EMBL" id="MU854491">
    <property type="protein sequence ID" value="KAK4034171.1"/>
    <property type="molecule type" value="Genomic_DNA"/>
</dbReference>
<feature type="coiled-coil region" evidence="1">
    <location>
        <begin position="31"/>
        <end position="92"/>
    </location>
</feature>
<evidence type="ECO:0000313" key="3">
    <source>
        <dbReference type="EMBL" id="KAK4034171.1"/>
    </source>
</evidence>
<reference evidence="4" key="1">
    <citation type="journal article" date="2023" name="Mol. Phylogenet. Evol.">
        <title>Genome-scale phylogeny and comparative genomics of the fungal order Sordariales.</title>
        <authorList>
            <person name="Hensen N."/>
            <person name="Bonometti L."/>
            <person name="Westerberg I."/>
            <person name="Brannstrom I.O."/>
            <person name="Guillou S."/>
            <person name="Cros-Aarteil S."/>
            <person name="Calhoun S."/>
            <person name="Haridas S."/>
            <person name="Kuo A."/>
            <person name="Mondo S."/>
            <person name="Pangilinan J."/>
            <person name="Riley R."/>
            <person name="LaButti K."/>
            <person name="Andreopoulos B."/>
            <person name="Lipzen A."/>
            <person name="Chen C."/>
            <person name="Yan M."/>
            <person name="Daum C."/>
            <person name="Ng V."/>
            <person name="Clum A."/>
            <person name="Steindorff A."/>
            <person name="Ohm R.A."/>
            <person name="Martin F."/>
            <person name="Silar P."/>
            <person name="Natvig D.O."/>
            <person name="Lalanne C."/>
            <person name="Gautier V."/>
            <person name="Ament-Velasquez S.L."/>
            <person name="Kruys A."/>
            <person name="Hutchinson M.I."/>
            <person name="Powell A.J."/>
            <person name="Barry K."/>
            <person name="Miller A.N."/>
            <person name="Grigoriev I.V."/>
            <person name="Debuchy R."/>
            <person name="Gladieux P."/>
            <person name="Hiltunen Thoren M."/>
            <person name="Johannesson H."/>
        </authorList>
    </citation>
    <scope>NUCLEOTIDE SEQUENCE [LARGE SCALE GENOMIC DNA]</scope>
    <source>
        <strain evidence="4">CBS 284.82</strain>
    </source>
</reference>
<dbReference type="AlphaFoldDB" id="A0AAN6P9D0"/>
<accession>A0AAN6P9D0</accession>
<evidence type="ECO:0000256" key="1">
    <source>
        <dbReference type="SAM" id="Coils"/>
    </source>
</evidence>